<feature type="signal peptide" evidence="3">
    <location>
        <begin position="1"/>
        <end position="15"/>
    </location>
</feature>
<accession>A0A8H6X405</accession>
<keyword evidence="2" id="KW-0812">Transmembrane</keyword>
<name>A0A8H6X405_9AGAR</name>
<proteinExistence type="predicted"/>
<evidence type="ECO:0000313" key="4">
    <source>
        <dbReference type="EMBL" id="KAF7333757.1"/>
    </source>
</evidence>
<feature type="chain" id="PRO_5034712264" evidence="3">
    <location>
        <begin position="16"/>
        <end position="327"/>
    </location>
</feature>
<keyword evidence="2" id="KW-1133">Transmembrane helix</keyword>
<keyword evidence="5" id="KW-1185">Reference proteome</keyword>
<protein>
    <submittedName>
        <fullName evidence="4">Uncharacterized protein</fullName>
    </submittedName>
</protein>
<feature type="region of interest" description="Disordered" evidence="1">
    <location>
        <begin position="269"/>
        <end position="289"/>
    </location>
</feature>
<feature type="region of interest" description="Disordered" evidence="1">
    <location>
        <begin position="307"/>
        <end position="327"/>
    </location>
</feature>
<dbReference type="OrthoDB" id="3043217at2759"/>
<keyword evidence="3" id="KW-0732">Signal</keyword>
<evidence type="ECO:0000256" key="2">
    <source>
        <dbReference type="SAM" id="Phobius"/>
    </source>
</evidence>
<evidence type="ECO:0000256" key="3">
    <source>
        <dbReference type="SAM" id="SignalP"/>
    </source>
</evidence>
<feature type="compositionally biased region" description="Pro residues" evidence="1">
    <location>
        <begin position="235"/>
        <end position="244"/>
    </location>
</feature>
<gene>
    <name evidence="4" type="ORF">MVEN_02332400</name>
</gene>
<organism evidence="4 5">
    <name type="scientific">Mycena venus</name>
    <dbReference type="NCBI Taxonomy" id="2733690"/>
    <lineage>
        <taxon>Eukaryota</taxon>
        <taxon>Fungi</taxon>
        <taxon>Dikarya</taxon>
        <taxon>Basidiomycota</taxon>
        <taxon>Agaricomycotina</taxon>
        <taxon>Agaricomycetes</taxon>
        <taxon>Agaricomycetidae</taxon>
        <taxon>Agaricales</taxon>
        <taxon>Marasmiineae</taxon>
        <taxon>Mycenaceae</taxon>
        <taxon>Mycena</taxon>
    </lineage>
</organism>
<feature type="region of interest" description="Disordered" evidence="1">
    <location>
        <begin position="153"/>
        <end position="173"/>
    </location>
</feature>
<dbReference type="Proteomes" id="UP000620124">
    <property type="component" value="Unassembled WGS sequence"/>
</dbReference>
<keyword evidence="2" id="KW-0472">Membrane</keyword>
<evidence type="ECO:0000256" key="1">
    <source>
        <dbReference type="SAM" id="MobiDB-lite"/>
    </source>
</evidence>
<comment type="caution">
    <text evidence="4">The sequence shown here is derived from an EMBL/GenBank/DDBJ whole genome shotgun (WGS) entry which is preliminary data.</text>
</comment>
<feature type="compositionally biased region" description="Low complexity" evidence="1">
    <location>
        <begin position="154"/>
        <end position="172"/>
    </location>
</feature>
<dbReference type="EMBL" id="JACAZI010000028">
    <property type="protein sequence ID" value="KAF7333757.1"/>
    <property type="molecule type" value="Genomic_DNA"/>
</dbReference>
<feature type="transmembrane region" description="Helical" evidence="2">
    <location>
        <begin position="178"/>
        <end position="203"/>
    </location>
</feature>
<sequence>MWFLSLLFGFGFVSSTQVNHTIDDASPLVTYRAVIDRNLTGFNSSLLNNGTVTFIPATEHDSPTISMNFTGTAIYVFVAYPAGHNESFTSGFSARIDGVPYGGWAATQTAPLVNHLAYHNTTMPNGPHNFVIQVQPEWELYFDYAVYTSGDPDPSLSSNSASPTNTSSVSASDTGKKFHVGAVVGGVIGGLILLALFLTPFLLRKRAKAKRNVPRPFVQGLNRRSSHDEEDKEVLPPPMDPFLLPSPSPARVKERVDLSLNIPNNSNVPRATMLSGTELSPSPLSTASDPTLLQMAEDLRRLRMSVQRLETDSDTQRPPAYGMSEAT</sequence>
<reference evidence="4" key="1">
    <citation type="submission" date="2020-05" db="EMBL/GenBank/DDBJ databases">
        <title>Mycena genomes resolve the evolution of fungal bioluminescence.</title>
        <authorList>
            <person name="Tsai I.J."/>
        </authorList>
    </citation>
    <scope>NUCLEOTIDE SEQUENCE</scope>
    <source>
        <strain evidence="4">CCC161011</strain>
    </source>
</reference>
<dbReference type="AlphaFoldDB" id="A0A8H6X405"/>
<feature type="region of interest" description="Disordered" evidence="1">
    <location>
        <begin position="218"/>
        <end position="244"/>
    </location>
</feature>
<evidence type="ECO:0000313" key="5">
    <source>
        <dbReference type="Proteomes" id="UP000620124"/>
    </source>
</evidence>